<keyword evidence="1" id="KW-0597">Phosphoprotein</keyword>
<gene>
    <name evidence="3" type="ORF">F0361_07815</name>
</gene>
<protein>
    <submittedName>
        <fullName evidence="3">Response regulator</fullName>
    </submittedName>
</protein>
<accession>A0A5B2TY78</accession>
<feature type="modified residue" description="4-aspartylphosphate" evidence="1">
    <location>
        <position position="63"/>
    </location>
</feature>
<proteinExistence type="predicted"/>
<evidence type="ECO:0000256" key="1">
    <source>
        <dbReference type="PROSITE-ProRule" id="PRU00169"/>
    </source>
</evidence>
<dbReference type="AlphaFoldDB" id="A0A5B2TY78"/>
<dbReference type="PANTHER" id="PTHR44520:SF2">
    <property type="entry name" value="RESPONSE REGULATOR RCP1"/>
    <property type="match status" value="1"/>
</dbReference>
<comment type="caution">
    <text evidence="3">The sequence shown here is derived from an EMBL/GenBank/DDBJ whole genome shotgun (WGS) entry which is preliminary data.</text>
</comment>
<dbReference type="InterPro" id="IPR052893">
    <property type="entry name" value="TCS_response_regulator"/>
</dbReference>
<dbReference type="Proteomes" id="UP000323188">
    <property type="component" value="Unassembled WGS sequence"/>
</dbReference>
<evidence type="ECO:0000313" key="4">
    <source>
        <dbReference type="Proteomes" id="UP000323188"/>
    </source>
</evidence>
<dbReference type="InterPro" id="IPR011006">
    <property type="entry name" value="CheY-like_superfamily"/>
</dbReference>
<dbReference type="SUPFAM" id="SSF52172">
    <property type="entry name" value="CheY-like"/>
    <property type="match status" value="1"/>
</dbReference>
<dbReference type="PANTHER" id="PTHR44520">
    <property type="entry name" value="RESPONSE REGULATOR RCP1-RELATED"/>
    <property type="match status" value="1"/>
</dbReference>
<name>A0A5B2TY78_9FLAO</name>
<evidence type="ECO:0000259" key="2">
    <source>
        <dbReference type="PROSITE" id="PS50110"/>
    </source>
</evidence>
<evidence type="ECO:0000313" key="3">
    <source>
        <dbReference type="EMBL" id="KAA2219496.1"/>
    </source>
</evidence>
<organism evidence="3 4">
    <name type="scientific">Maribacter flavus</name>
    <dbReference type="NCBI Taxonomy" id="1658664"/>
    <lineage>
        <taxon>Bacteria</taxon>
        <taxon>Pseudomonadati</taxon>
        <taxon>Bacteroidota</taxon>
        <taxon>Flavobacteriia</taxon>
        <taxon>Flavobacteriales</taxon>
        <taxon>Flavobacteriaceae</taxon>
        <taxon>Maribacter</taxon>
    </lineage>
</organism>
<dbReference type="RefSeq" id="WP_154917921.1">
    <property type="nucleotide sequence ID" value="NZ_VUOE01000001.1"/>
</dbReference>
<dbReference type="PROSITE" id="PS50110">
    <property type="entry name" value="RESPONSE_REGULATORY"/>
    <property type="match status" value="1"/>
</dbReference>
<dbReference type="Pfam" id="PF00072">
    <property type="entry name" value="Response_reg"/>
    <property type="match status" value="1"/>
</dbReference>
<reference evidence="3 4" key="1">
    <citation type="submission" date="2019-09" db="EMBL/GenBank/DDBJ databases">
        <authorList>
            <person name="Khan S.A."/>
            <person name="Jeon C.O."/>
            <person name="Chun B.H."/>
            <person name="Jeong S.E."/>
        </authorList>
    </citation>
    <scope>NUCLEOTIDE SEQUENCE [LARGE SCALE GENOMIC DNA]</scope>
    <source>
        <strain evidence="3 4">KCTC 42508</strain>
    </source>
</reference>
<dbReference type="SMART" id="SM00448">
    <property type="entry name" value="REC"/>
    <property type="match status" value="1"/>
</dbReference>
<dbReference type="InterPro" id="IPR001789">
    <property type="entry name" value="Sig_transdc_resp-reg_receiver"/>
</dbReference>
<dbReference type="EMBL" id="VUOE01000001">
    <property type="protein sequence ID" value="KAA2219496.1"/>
    <property type="molecule type" value="Genomic_DNA"/>
</dbReference>
<sequence length="129" mass="14705">MSRIDSCCIIDDDEFFAFNTKKLMKQIGFCENVLWYADGQEAIDSLIGLLIENIPLPQIIFLDLNMPNKDGWAFLEEFQNIPKHQRENVKVYIVSSFVSPENMAKAHNYASVTAYLVKPLTAESLEKVA</sequence>
<feature type="domain" description="Response regulatory" evidence="2">
    <location>
        <begin position="6"/>
        <end position="129"/>
    </location>
</feature>
<dbReference type="GO" id="GO:0000160">
    <property type="term" value="P:phosphorelay signal transduction system"/>
    <property type="evidence" value="ECO:0007669"/>
    <property type="project" value="InterPro"/>
</dbReference>
<dbReference type="Gene3D" id="3.40.50.2300">
    <property type="match status" value="1"/>
</dbReference>